<evidence type="ECO:0000256" key="2">
    <source>
        <dbReference type="ARBA" id="ARBA00022723"/>
    </source>
</evidence>
<evidence type="ECO:0000256" key="3">
    <source>
        <dbReference type="ARBA" id="ARBA00023002"/>
    </source>
</evidence>
<protein>
    <submittedName>
        <fullName evidence="9">5155_t:CDS:1</fullName>
    </submittedName>
</protein>
<dbReference type="PANTHER" id="PTHR11709:SF511">
    <property type="entry name" value="LACCASE"/>
    <property type="match status" value="1"/>
</dbReference>
<comment type="caution">
    <text evidence="9">The sequence shown here is derived from an EMBL/GenBank/DDBJ whole genome shotgun (WGS) entry which is preliminary data.</text>
</comment>
<sequence length="601" mass="68241">MQFILFAAICEEKWKVYKGNKENQKQDHHIKQEHIKQERQREHIKQGRRQERQREHIKQEHRQEHRQERRQERRRERQRSFVALPASPSGVTRRCTFELKKVNLDIDGFTRTVWSVNGQYPGPIIRANIGDTFEINVINHLGDFSGVHWHGLEQRGTNWYDGASGITQCPIKDGKNLTYSFKLTQSGTFWYHSHYLAQYVDGLKGPIVIHDPNDPNKGLYDLEYVMEISDWYRTPTTDPGMVQLFMSDGYTGGDPVPDSGEISGVGQYNCTIPDCTPKKFATYKVTKGKRYRFRIINTSAMLHFIVMIDNHPLQVIEVEGTAIKPYTTNYIPVNIAQRYSVIVNANQPVGNYFIRAIISDCSLGGGPGTINGDSPIYDNLGITGILRYEGASGSVPTTKPFTLSGPPDCLDISSANLKPLKLDKQVPTDKNVQRVTLTIGINVRPRLQATINNSSFEVDFNHPSNERVQDGTPFVTSDNAYTINKSNAPVEIVLVNTERRTHPFHLHGHSFWVVAQGGVGSFNQSISSLKYNFDNPPFRDTLTIDALSMTAIRFYADNPGVWLIHCHIEWHVEMGMVAQLIEVPDEFKKLTIPDGVKQLCK</sequence>
<keyword evidence="2" id="KW-0479">Metal-binding</keyword>
<feature type="region of interest" description="Disordered" evidence="5">
    <location>
        <begin position="21"/>
        <end position="83"/>
    </location>
</feature>
<dbReference type="InterPro" id="IPR011707">
    <property type="entry name" value="Cu-oxidase-like_N"/>
</dbReference>
<keyword evidence="10" id="KW-1185">Reference proteome</keyword>
<keyword evidence="4" id="KW-0186">Copper</keyword>
<dbReference type="PROSITE" id="PS00080">
    <property type="entry name" value="MULTICOPPER_OXIDASE2"/>
    <property type="match status" value="1"/>
</dbReference>
<dbReference type="Gene3D" id="2.60.40.420">
    <property type="entry name" value="Cupredoxins - blue copper proteins"/>
    <property type="match status" value="3"/>
</dbReference>
<proteinExistence type="inferred from homology"/>
<dbReference type="InterPro" id="IPR033138">
    <property type="entry name" value="Cu_oxidase_CS"/>
</dbReference>
<accession>A0A9N9AZZ3</accession>
<gene>
    <name evidence="9" type="ORF">AMORRO_LOCUS5520</name>
</gene>
<evidence type="ECO:0000259" key="6">
    <source>
        <dbReference type="Pfam" id="PF00394"/>
    </source>
</evidence>
<evidence type="ECO:0000259" key="7">
    <source>
        <dbReference type="Pfam" id="PF07731"/>
    </source>
</evidence>
<dbReference type="InterPro" id="IPR008972">
    <property type="entry name" value="Cupredoxin"/>
</dbReference>
<evidence type="ECO:0000313" key="9">
    <source>
        <dbReference type="EMBL" id="CAG8549798.1"/>
    </source>
</evidence>
<feature type="domain" description="Plastocyanin-like" evidence="7">
    <location>
        <begin position="462"/>
        <end position="585"/>
    </location>
</feature>
<dbReference type="InterPro" id="IPR045087">
    <property type="entry name" value="Cu-oxidase_fam"/>
</dbReference>
<dbReference type="InterPro" id="IPR001117">
    <property type="entry name" value="Cu-oxidase_2nd"/>
</dbReference>
<dbReference type="GO" id="GO:0016491">
    <property type="term" value="F:oxidoreductase activity"/>
    <property type="evidence" value="ECO:0007669"/>
    <property type="project" value="UniProtKB-KW"/>
</dbReference>
<feature type="domain" description="Plastocyanin-like" evidence="6">
    <location>
        <begin position="223"/>
        <end position="390"/>
    </location>
</feature>
<comment type="similarity">
    <text evidence="1">Belongs to the multicopper oxidase family.</text>
</comment>
<dbReference type="SUPFAM" id="SSF49503">
    <property type="entry name" value="Cupredoxins"/>
    <property type="match status" value="3"/>
</dbReference>
<evidence type="ECO:0000256" key="5">
    <source>
        <dbReference type="SAM" id="MobiDB-lite"/>
    </source>
</evidence>
<dbReference type="InterPro" id="IPR011706">
    <property type="entry name" value="Cu-oxidase_C"/>
</dbReference>
<evidence type="ECO:0000256" key="4">
    <source>
        <dbReference type="ARBA" id="ARBA00023008"/>
    </source>
</evidence>
<dbReference type="Pfam" id="PF07732">
    <property type="entry name" value="Cu-oxidase_3"/>
    <property type="match status" value="1"/>
</dbReference>
<evidence type="ECO:0000256" key="1">
    <source>
        <dbReference type="ARBA" id="ARBA00010609"/>
    </source>
</evidence>
<keyword evidence="3" id="KW-0560">Oxidoreductase</keyword>
<dbReference type="InterPro" id="IPR002355">
    <property type="entry name" value="Cu_oxidase_Cu_BS"/>
</dbReference>
<dbReference type="Proteomes" id="UP000789342">
    <property type="component" value="Unassembled WGS sequence"/>
</dbReference>
<dbReference type="AlphaFoldDB" id="A0A9N9AZZ3"/>
<dbReference type="OrthoDB" id="2121828at2759"/>
<feature type="domain" description="Plastocyanin-like" evidence="8">
    <location>
        <begin position="100"/>
        <end position="213"/>
    </location>
</feature>
<dbReference type="PANTHER" id="PTHR11709">
    <property type="entry name" value="MULTI-COPPER OXIDASE"/>
    <property type="match status" value="1"/>
</dbReference>
<evidence type="ECO:0000313" key="10">
    <source>
        <dbReference type="Proteomes" id="UP000789342"/>
    </source>
</evidence>
<dbReference type="Pfam" id="PF07731">
    <property type="entry name" value="Cu-oxidase_2"/>
    <property type="match status" value="1"/>
</dbReference>
<dbReference type="PROSITE" id="PS00079">
    <property type="entry name" value="MULTICOPPER_OXIDASE1"/>
    <property type="match status" value="2"/>
</dbReference>
<evidence type="ECO:0000259" key="8">
    <source>
        <dbReference type="Pfam" id="PF07732"/>
    </source>
</evidence>
<dbReference type="Pfam" id="PF00394">
    <property type="entry name" value="Cu-oxidase"/>
    <property type="match status" value="1"/>
</dbReference>
<reference evidence="9" key="1">
    <citation type="submission" date="2021-06" db="EMBL/GenBank/DDBJ databases">
        <authorList>
            <person name="Kallberg Y."/>
            <person name="Tangrot J."/>
            <person name="Rosling A."/>
        </authorList>
    </citation>
    <scope>NUCLEOTIDE SEQUENCE</scope>
    <source>
        <strain evidence="9">CL551</strain>
    </source>
</reference>
<name>A0A9N9AZZ3_9GLOM</name>
<feature type="compositionally biased region" description="Basic and acidic residues" evidence="5">
    <location>
        <begin position="21"/>
        <end position="79"/>
    </location>
</feature>
<dbReference type="EMBL" id="CAJVPV010003347">
    <property type="protein sequence ID" value="CAG8549798.1"/>
    <property type="molecule type" value="Genomic_DNA"/>
</dbReference>
<dbReference type="FunFam" id="2.60.40.420:FF:000045">
    <property type="entry name" value="Laccase 2"/>
    <property type="match status" value="1"/>
</dbReference>
<dbReference type="GO" id="GO:0005507">
    <property type="term" value="F:copper ion binding"/>
    <property type="evidence" value="ECO:0007669"/>
    <property type="project" value="InterPro"/>
</dbReference>
<organism evidence="9 10">
    <name type="scientific">Acaulospora morrowiae</name>
    <dbReference type="NCBI Taxonomy" id="94023"/>
    <lineage>
        <taxon>Eukaryota</taxon>
        <taxon>Fungi</taxon>
        <taxon>Fungi incertae sedis</taxon>
        <taxon>Mucoromycota</taxon>
        <taxon>Glomeromycotina</taxon>
        <taxon>Glomeromycetes</taxon>
        <taxon>Diversisporales</taxon>
        <taxon>Acaulosporaceae</taxon>
        <taxon>Acaulospora</taxon>
    </lineage>
</organism>